<dbReference type="EMBL" id="LK052889">
    <property type="protein sequence ID" value="CDR39939.1"/>
    <property type="molecule type" value="Genomic_DNA"/>
</dbReference>
<evidence type="ECO:0000313" key="2">
    <source>
        <dbReference type="EMBL" id="CDR39939.1"/>
    </source>
</evidence>
<name>A0A061AS02_CYBFA</name>
<dbReference type="VEuPathDB" id="FungiDB:BON22_2295"/>
<dbReference type="PANTHER" id="PTHR38645:SF1">
    <property type="entry name" value="YALI0F12243P"/>
    <property type="match status" value="1"/>
</dbReference>
<dbReference type="OrthoDB" id="21418at2759"/>
<dbReference type="PANTHER" id="PTHR38645">
    <property type="entry name" value="CHROMOSOME 9, WHOLE GENOME SHOTGUN SEQUENCE"/>
    <property type="match status" value="1"/>
</dbReference>
<organism evidence="2">
    <name type="scientific">Cyberlindnera fabianii</name>
    <name type="common">Yeast</name>
    <name type="synonym">Hansenula fabianii</name>
    <dbReference type="NCBI Taxonomy" id="36022"/>
    <lineage>
        <taxon>Eukaryota</taxon>
        <taxon>Fungi</taxon>
        <taxon>Dikarya</taxon>
        <taxon>Ascomycota</taxon>
        <taxon>Saccharomycotina</taxon>
        <taxon>Saccharomycetes</taxon>
        <taxon>Phaffomycetales</taxon>
        <taxon>Phaffomycetaceae</taxon>
        <taxon>Cyberlindnera</taxon>
    </lineage>
</organism>
<sequence>MDNISNLSTNLPPTKPINDNTVAEIQRDLTTEFKNAAKSVASLYKLSTQRNTVLRHQGYLDAIHDLINVIQNNGDVENWALSKKFELEGGMSKEEVAASSPPWTTESLTKIPDDYKFTMSLPLQHKFPPTMPILSAQRSKGRSPKQQKQQEQVYTQPHLAEGSSSDEEDMFYREDGTLKRRVEENKVEKRPKV</sequence>
<proteinExistence type="predicted"/>
<reference evidence="2" key="1">
    <citation type="journal article" date="2014" name="Genome Announc.">
        <title>Genome sequence of the yeast Cyberlindnera fabianii (Hansenula fabianii).</title>
        <authorList>
            <person name="Freel K.C."/>
            <person name="Sarilar V."/>
            <person name="Neuveglise C."/>
            <person name="Devillers H."/>
            <person name="Friedrich A."/>
            <person name="Schacherer J."/>
        </authorList>
    </citation>
    <scope>NUCLEOTIDE SEQUENCE</scope>
    <source>
        <strain evidence="2">YJS4271</strain>
    </source>
</reference>
<accession>A0A061AS02</accession>
<dbReference type="InterPro" id="IPR029196">
    <property type="entry name" value="HAPSTR1-like"/>
</dbReference>
<gene>
    <name evidence="2" type="ORF">CYFA0S_04e00738g</name>
</gene>
<feature type="region of interest" description="Disordered" evidence="1">
    <location>
        <begin position="126"/>
        <end position="193"/>
    </location>
</feature>
<dbReference type="AlphaFoldDB" id="A0A061AS02"/>
<evidence type="ECO:0000256" key="1">
    <source>
        <dbReference type="SAM" id="MobiDB-lite"/>
    </source>
</evidence>
<protein>
    <submittedName>
        <fullName evidence="2">CYFA0S04e00738g1_1</fullName>
    </submittedName>
</protein>
<dbReference type="PhylomeDB" id="A0A061AS02"/>
<dbReference type="Pfam" id="PF15251">
    <property type="entry name" value="TAPR1-like"/>
    <property type="match status" value="1"/>
</dbReference>
<feature type="compositionally biased region" description="Basic and acidic residues" evidence="1">
    <location>
        <begin position="170"/>
        <end position="193"/>
    </location>
</feature>